<proteinExistence type="predicted"/>
<dbReference type="EMBL" id="KZ678134">
    <property type="protein sequence ID" value="PSN68409.1"/>
    <property type="molecule type" value="Genomic_DNA"/>
</dbReference>
<sequence length="106" mass="12453">MPMLNSPTKRYTPIGFISPVLEDVTVVRHFCQRTTSVMKYFHDIHPVVLSRMQHRAATMENSAILQEQRSNFYVSIEFWSHFKRCEFFAVEVEIRVCAVVEQEGDK</sequence>
<accession>A0A2T2NSQ6</accession>
<dbReference type="Proteomes" id="UP000240883">
    <property type="component" value="Unassembled WGS sequence"/>
</dbReference>
<name>A0A2T2NSQ6_CORCC</name>
<reference evidence="1 2" key="1">
    <citation type="journal article" date="2018" name="Front. Microbiol.">
        <title>Genome-Wide Analysis of Corynespora cassiicola Leaf Fall Disease Putative Effectors.</title>
        <authorList>
            <person name="Lopez D."/>
            <person name="Ribeiro S."/>
            <person name="Label P."/>
            <person name="Fumanal B."/>
            <person name="Venisse J.S."/>
            <person name="Kohler A."/>
            <person name="de Oliveira R.R."/>
            <person name="Labutti K."/>
            <person name="Lipzen A."/>
            <person name="Lail K."/>
            <person name="Bauer D."/>
            <person name="Ohm R.A."/>
            <person name="Barry K.W."/>
            <person name="Spatafora J."/>
            <person name="Grigoriev I.V."/>
            <person name="Martin F.M."/>
            <person name="Pujade-Renaud V."/>
        </authorList>
    </citation>
    <scope>NUCLEOTIDE SEQUENCE [LARGE SCALE GENOMIC DNA]</scope>
    <source>
        <strain evidence="1 2">Philippines</strain>
    </source>
</reference>
<keyword evidence="2" id="KW-1185">Reference proteome</keyword>
<gene>
    <name evidence="1" type="ORF">BS50DRAFT_587586</name>
</gene>
<organism evidence="1 2">
    <name type="scientific">Corynespora cassiicola Philippines</name>
    <dbReference type="NCBI Taxonomy" id="1448308"/>
    <lineage>
        <taxon>Eukaryota</taxon>
        <taxon>Fungi</taxon>
        <taxon>Dikarya</taxon>
        <taxon>Ascomycota</taxon>
        <taxon>Pezizomycotina</taxon>
        <taxon>Dothideomycetes</taxon>
        <taxon>Pleosporomycetidae</taxon>
        <taxon>Pleosporales</taxon>
        <taxon>Corynesporascaceae</taxon>
        <taxon>Corynespora</taxon>
    </lineage>
</organism>
<dbReference type="AlphaFoldDB" id="A0A2T2NSQ6"/>
<protein>
    <submittedName>
        <fullName evidence="1">Uncharacterized protein</fullName>
    </submittedName>
</protein>
<evidence type="ECO:0000313" key="2">
    <source>
        <dbReference type="Proteomes" id="UP000240883"/>
    </source>
</evidence>
<evidence type="ECO:0000313" key="1">
    <source>
        <dbReference type="EMBL" id="PSN68409.1"/>
    </source>
</evidence>